<evidence type="ECO:0000256" key="1">
    <source>
        <dbReference type="SAM" id="MobiDB-lite"/>
    </source>
</evidence>
<feature type="region of interest" description="Disordered" evidence="1">
    <location>
        <begin position="1"/>
        <end position="28"/>
    </location>
</feature>
<keyword evidence="2" id="KW-0812">Transmembrane</keyword>
<reference evidence="3 4" key="2">
    <citation type="journal article" date="2010" name="Stand. Genomic Sci.">
        <title>Complete genome sequence of Desulfohalobium retbaense type strain (HR(100)).</title>
        <authorList>
            <person name="Spring S."/>
            <person name="Nolan M."/>
            <person name="Lapidus A."/>
            <person name="Glavina Del Rio T."/>
            <person name="Copeland A."/>
            <person name="Tice H."/>
            <person name="Cheng J.F."/>
            <person name="Lucas S."/>
            <person name="Land M."/>
            <person name="Chen F."/>
            <person name="Bruce D."/>
            <person name="Goodwin L."/>
            <person name="Pitluck S."/>
            <person name="Ivanova N."/>
            <person name="Mavromatis K."/>
            <person name="Mikhailova N."/>
            <person name="Pati A."/>
            <person name="Chen A."/>
            <person name="Palaniappan K."/>
            <person name="Hauser L."/>
            <person name="Chang Y.J."/>
            <person name="Jeffries C.D."/>
            <person name="Munk C."/>
            <person name="Kiss H."/>
            <person name="Chain P."/>
            <person name="Han C."/>
            <person name="Brettin T."/>
            <person name="Detter J.C."/>
            <person name="Schuler E."/>
            <person name="Goker M."/>
            <person name="Rohde M."/>
            <person name="Bristow J."/>
            <person name="Eisen J.A."/>
            <person name="Markowitz V."/>
            <person name="Hugenholtz P."/>
            <person name="Kyrpides N.C."/>
            <person name="Klenk H.P."/>
        </authorList>
    </citation>
    <scope>NUCLEOTIDE SEQUENCE [LARGE SCALE GENOMIC DNA]</scope>
    <source>
        <strain evidence="4">ATCC 49802 / DSM 20745 / S 6022</strain>
    </source>
</reference>
<dbReference type="Proteomes" id="UP000002027">
    <property type="component" value="Chromosome 1"/>
</dbReference>
<name>D1C3Q3_SPHTD</name>
<keyword evidence="2" id="KW-0472">Membrane</keyword>
<evidence type="ECO:0000313" key="3">
    <source>
        <dbReference type="EMBL" id="ACZ38870.1"/>
    </source>
</evidence>
<organism evidence="3 4">
    <name type="scientific">Sphaerobacter thermophilus (strain ATCC 49802 / DSM 20745 / KCCM 41009 / NCIMB 13125 / S 6022)</name>
    <dbReference type="NCBI Taxonomy" id="479434"/>
    <lineage>
        <taxon>Bacteria</taxon>
        <taxon>Pseudomonadati</taxon>
        <taxon>Thermomicrobiota</taxon>
        <taxon>Thermomicrobia</taxon>
        <taxon>Sphaerobacterales</taxon>
        <taxon>Sphaerobacterineae</taxon>
        <taxon>Sphaerobacteraceae</taxon>
        <taxon>Sphaerobacter</taxon>
    </lineage>
</organism>
<dbReference type="EMBL" id="CP001823">
    <property type="protein sequence ID" value="ACZ38870.1"/>
    <property type="molecule type" value="Genomic_DNA"/>
</dbReference>
<dbReference type="STRING" id="479434.Sthe_1435"/>
<feature type="compositionally biased region" description="Low complexity" evidence="1">
    <location>
        <begin position="15"/>
        <end position="28"/>
    </location>
</feature>
<evidence type="ECO:0000313" key="4">
    <source>
        <dbReference type="Proteomes" id="UP000002027"/>
    </source>
</evidence>
<keyword evidence="4" id="KW-1185">Reference proteome</keyword>
<sequence length="333" mass="34767">MNGNGRDPADSMTDSGSGSESGAARAAGSAERQIEEVLTCVSGLQSHPFRCLPAPGSAGDASVPAGPGSSPARAVTWFARRNPLLLAALSLAVGAVMLLGVLFAISSLDGYMVTRSIRPPGPGVSFTPVAGVDQVRVAQPQAAGGVVAVPNQPGVPPRAPPPMTAAEWVQRVSEVEAGLETGEIVAQIDYGNGNRAETIMTFDLKQDRLVSTTTYTNPSGSETRELITNGARSWEGRDGVWSPVSEEEGAWGRIQAFLPAAALAADPVIVDGEPAVTLRWRSRAGDAEATLRVDSATGIPQELRRIMPDGVTWTIAYRAWNVPVRIPIGPPTT</sequence>
<protein>
    <submittedName>
        <fullName evidence="3">Uncharacterized protein</fullName>
    </submittedName>
</protein>
<reference evidence="4" key="1">
    <citation type="submission" date="2009-11" db="EMBL/GenBank/DDBJ databases">
        <title>The complete chromosome 1 of Sphaerobacter thermophilus DSM 20745.</title>
        <authorList>
            <person name="Lucas S."/>
            <person name="Copeland A."/>
            <person name="Lapidus A."/>
            <person name="Glavina del Rio T."/>
            <person name="Dalin E."/>
            <person name="Tice H."/>
            <person name="Bruce D."/>
            <person name="Goodwin L."/>
            <person name="Pitluck S."/>
            <person name="Kyrpides N."/>
            <person name="Mavromatis K."/>
            <person name="Ivanova N."/>
            <person name="Mikhailova N."/>
            <person name="LaButti K.M."/>
            <person name="Clum A."/>
            <person name="Sun H.I."/>
            <person name="Brettin T."/>
            <person name="Detter J.C."/>
            <person name="Han C."/>
            <person name="Larimer F."/>
            <person name="Land M."/>
            <person name="Hauser L."/>
            <person name="Markowitz V."/>
            <person name="Cheng J.F."/>
            <person name="Hugenholtz P."/>
            <person name="Woyke T."/>
            <person name="Wu D."/>
            <person name="Steenblock K."/>
            <person name="Schneider S."/>
            <person name="Pukall R."/>
            <person name="Goeker M."/>
            <person name="Klenk H.P."/>
            <person name="Eisen J.A."/>
        </authorList>
    </citation>
    <scope>NUCLEOTIDE SEQUENCE [LARGE SCALE GENOMIC DNA]</scope>
    <source>
        <strain evidence="4">ATCC 49802 / DSM 20745 / S 6022</strain>
    </source>
</reference>
<dbReference type="InParanoid" id="D1C3Q3"/>
<dbReference type="HOGENOM" id="CLU_833950_0_0_0"/>
<accession>D1C3Q3</accession>
<proteinExistence type="predicted"/>
<keyword evidence="2" id="KW-1133">Transmembrane helix</keyword>
<gene>
    <name evidence="3" type="ordered locus">Sthe_1435</name>
</gene>
<dbReference type="AlphaFoldDB" id="D1C3Q3"/>
<evidence type="ECO:0000256" key="2">
    <source>
        <dbReference type="SAM" id="Phobius"/>
    </source>
</evidence>
<feature type="transmembrane region" description="Helical" evidence="2">
    <location>
        <begin position="84"/>
        <end position="108"/>
    </location>
</feature>
<dbReference type="KEGG" id="sti:Sthe_1435"/>